<feature type="region of interest" description="Disordered" evidence="1">
    <location>
        <begin position="27"/>
        <end position="52"/>
    </location>
</feature>
<keyword evidence="3" id="KW-1185">Reference proteome</keyword>
<protein>
    <submittedName>
        <fullName evidence="2">Uncharacterized protein</fullName>
    </submittedName>
</protein>
<reference evidence="2 3" key="1">
    <citation type="journal article" date="2019" name="Commun. Biol.">
        <title>The bagworm genome reveals a unique fibroin gene that provides high tensile strength.</title>
        <authorList>
            <person name="Kono N."/>
            <person name="Nakamura H."/>
            <person name="Ohtoshi R."/>
            <person name="Tomita M."/>
            <person name="Numata K."/>
            <person name="Arakawa K."/>
        </authorList>
    </citation>
    <scope>NUCLEOTIDE SEQUENCE [LARGE SCALE GENOMIC DNA]</scope>
</reference>
<comment type="caution">
    <text evidence="2">The sequence shown here is derived from an EMBL/GenBank/DDBJ whole genome shotgun (WGS) entry which is preliminary data.</text>
</comment>
<evidence type="ECO:0000313" key="3">
    <source>
        <dbReference type="Proteomes" id="UP000299102"/>
    </source>
</evidence>
<name>A0A4C1U7F0_EUMVA</name>
<feature type="compositionally biased region" description="Polar residues" evidence="1">
    <location>
        <begin position="27"/>
        <end position="42"/>
    </location>
</feature>
<proteinExistence type="predicted"/>
<sequence length="114" mass="13226">MTSSHEMLLTFISNKKYFAKLNYDNSGFSPEQQQRSSYTSMTRGGRERLLGGPRCSERGDTFSIYKKASASIHNRVIAARERCVLDAERPRPRRRPPATKQLLIFFHFNGMYPY</sequence>
<evidence type="ECO:0000256" key="1">
    <source>
        <dbReference type="SAM" id="MobiDB-lite"/>
    </source>
</evidence>
<evidence type="ECO:0000313" key="2">
    <source>
        <dbReference type="EMBL" id="GBP22295.1"/>
    </source>
</evidence>
<gene>
    <name evidence="2" type="ORF">EVAR_22581_1</name>
</gene>
<dbReference type="Proteomes" id="UP000299102">
    <property type="component" value="Unassembled WGS sequence"/>
</dbReference>
<organism evidence="2 3">
    <name type="scientific">Eumeta variegata</name>
    <name type="common">Bagworm moth</name>
    <name type="synonym">Eumeta japonica</name>
    <dbReference type="NCBI Taxonomy" id="151549"/>
    <lineage>
        <taxon>Eukaryota</taxon>
        <taxon>Metazoa</taxon>
        <taxon>Ecdysozoa</taxon>
        <taxon>Arthropoda</taxon>
        <taxon>Hexapoda</taxon>
        <taxon>Insecta</taxon>
        <taxon>Pterygota</taxon>
        <taxon>Neoptera</taxon>
        <taxon>Endopterygota</taxon>
        <taxon>Lepidoptera</taxon>
        <taxon>Glossata</taxon>
        <taxon>Ditrysia</taxon>
        <taxon>Tineoidea</taxon>
        <taxon>Psychidae</taxon>
        <taxon>Oiketicinae</taxon>
        <taxon>Eumeta</taxon>
    </lineage>
</organism>
<dbReference type="EMBL" id="BGZK01000138">
    <property type="protein sequence ID" value="GBP22295.1"/>
    <property type="molecule type" value="Genomic_DNA"/>
</dbReference>
<dbReference type="AlphaFoldDB" id="A0A4C1U7F0"/>
<accession>A0A4C1U7F0</accession>